<name>A0AAV4XFT0_CAEEX</name>
<feature type="region of interest" description="Disordered" evidence="1">
    <location>
        <begin position="1"/>
        <end position="21"/>
    </location>
</feature>
<dbReference type="Proteomes" id="UP001054945">
    <property type="component" value="Unassembled WGS sequence"/>
</dbReference>
<evidence type="ECO:0000256" key="1">
    <source>
        <dbReference type="SAM" id="MobiDB-lite"/>
    </source>
</evidence>
<protein>
    <submittedName>
        <fullName evidence="2">Uncharacterized protein</fullName>
    </submittedName>
</protein>
<organism evidence="2 3">
    <name type="scientific">Caerostris extrusa</name>
    <name type="common">Bark spider</name>
    <name type="synonym">Caerostris bankana</name>
    <dbReference type="NCBI Taxonomy" id="172846"/>
    <lineage>
        <taxon>Eukaryota</taxon>
        <taxon>Metazoa</taxon>
        <taxon>Ecdysozoa</taxon>
        <taxon>Arthropoda</taxon>
        <taxon>Chelicerata</taxon>
        <taxon>Arachnida</taxon>
        <taxon>Araneae</taxon>
        <taxon>Araneomorphae</taxon>
        <taxon>Entelegynae</taxon>
        <taxon>Araneoidea</taxon>
        <taxon>Araneidae</taxon>
        <taxon>Caerostris</taxon>
    </lineage>
</organism>
<proteinExistence type="predicted"/>
<reference evidence="2 3" key="1">
    <citation type="submission" date="2021-06" db="EMBL/GenBank/DDBJ databases">
        <title>Caerostris extrusa draft genome.</title>
        <authorList>
            <person name="Kono N."/>
            <person name="Arakawa K."/>
        </authorList>
    </citation>
    <scope>NUCLEOTIDE SEQUENCE [LARGE SCALE GENOMIC DNA]</scope>
</reference>
<sequence length="161" mass="18297">MFSRQPHLANTHNSKPLAADSPLSNHRLATLLRGRRTEPPTGQSTPFVLSVPWRTCSFWGIFLTATVYPVYVEGLVSCSPNPCKNGASCVTNPKGESYCNHTQTYFKFNLRNVHYQNLKRLYRSVPLKFFARPRAWERACGPFKNPAFGKPSASWLQTFRC</sequence>
<comment type="caution">
    <text evidence="2">The sequence shown here is derived from an EMBL/GenBank/DDBJ whole genome shotgun (WGS) entry which is preliminary data.</text>
</comment>
<dbReference type="EMBL" id="BPLR01000324">
    <property type="protein sequence ID" value="GIY93895.1"/>
    <property type="molecule type" value="Genomic_DNA"/>
</dbReference>
<gene>
    <name evidence="2" type="ORF">CEXT_608881</name>
</gene>
<dbReference type="AlphaFoldDB" id="A0AAV4XFT0"/>
<evidence type="ECO:0000313" key="2">
    <source>
        <dbReference type="EMBL" id="GIY93895.1"/>
    </source>
</evidence>
<keyword evidence="3" id="KW-1185">Reference proteome</keyword>
<accession>A0AAV4XFT0</accession>
<evidence type="ECO:0000313" key="3">
    <source>
        <dbReference type="Proteomes" id="UP001054945"/>
    </source>
</evidence>